<accession>A0A3D8PXV3</accession>
<comment type="similarity">
    <text evidence="2">Belongs to the major facilitator superfamily. EmrB family.</text>
</comment>
<dbReference type="SUPFAM" id="SSF103473">
    <property type="entry name" value="MFS general substrate transporter"/>
    <property type="match status" value="1"/>
</dbReference>
<evidence type="ECO:0000256" key="8">
    <source>
        <dbReference type="SAM" id="Phobius"/>
    </source>
</evidence>
<comment type="caution">
    <text evidence="10">The sequence shown here is derived from an EMBL/GenBank/DDBJ whole genome shotgun (WGS) entry which is preliminary data.</text>
</comment>
<dbReference type="Pfam" id="PF07690">
    <property type="entry name" value="MFS_1"/>
    <property type="match status" value="1"/>
</dbReference>
<feature type="transmembrane region" description="Helical" evidence="8">
    <location>
        <begin position="343"/>
        <end position="362"/>
    </location>
</feature>
<feature type="transmembrane region" description="Helical" evidence="8">
    <location>
        <begin position="95"/>
        <end position="116"/>
    </location>
</feature>
<reference evidence="11" key="1">
    <citation type="submission" date="2017-11" db="EMBL/GenBank/DDBJ databases">
        <authorList>
            <person name="Zhu W."/>
        </authorList>
    </citation>
    <scope>NUCLEOTIDE SEQUENCE [LARGE SCALE GENOMIC DNA]</scope>
    <source>
        <strain evidence="11">CAU 1183</strain>
    </source>
</reference>
<sequence length="456" mass="49030">MMALLVAGFVGLFSETALNIALADLSKIFEVDATTIQWLATGYFLTLGILIPVTGILMQKFTTRQMFLTSIILTLIGTVLAALSPSFGFLLAGRIIQAAGLAINLPLTQNVIFTIYPPNKRGAAMGIMGLVMLAGPALGPTIAGLILDTLSWDWIFWAQVPFLLFSLIIGILYVPNVNEVRKIAIDILSVVLSTIGFGGIVYGFSVSGGNGWTSPIVIGSIIIGLIGVILFSMRQMKMEKPMMNLRAFKYPLFVIGVFMSFITFFNMLSMLVILPMFMQMALLIAAFATGLVLLPGSLLNCILAPIIGRLFDKYGPRAIITPGTVLVVIAYALYAQIGTDTALWVVVVIHIIMMLGIGAVLASTQTNTLNSLPREYYPDGIAITQTIQQVAGAVGIAVMVSLLSVKQNSYLTTVSDNLPEAVASGSSFVFTIGLVFAVINFVLSFFMKKPTDVKLK</sequence>
<feature type="transmembrane region" description="Helical" evidence="8">
    <location>
        <begin position="123"/>
        <end position="142"/>
    </location>
</feature>
<gene>
    <name evidence="10" type="ORF">CWR48_05285</name>
</gene>
<keyword evidence="3" id="KW-0813">Transport</keyword>
<dbReference type="CDD" id="cd17503">
    <property type="entry name" value="MFS_LmrB_MDR_like"/>
    <property type="match status" value="1"/>
</dbReference>
<organism evidence="10 11">
    <name type="scientific">Oceanobacillus arenosus</name>
    <dbReference type="NCBI Taxonomy" id="1229153"/>
    <lineage>
        <taxon>Bacteria</taxon>
        <taxon>Bacillati</taxon>
        <taxon>Bacillota</taxon>
        <taxon>Bacilli</taxon>
        <taxon>Bacillales</taxon>
        <taxon>Bacillaceae</taxon>
        <taxon>Oceanobacillus</taxon>
    </lineage>
</organism>
<feature type="transmembrane region" description="Helical" evidence="8">
    <location>
        <begin position="154"/>
        <end position="175"/>
    </location>
</feature>
<keyword evidence="7 8" id="KW-0472">Membrane</keyword>
<keyword evidence="4" id="KW-1003">Cell membrane</keyword>
<name>A0A3D8PXV3_9BACI</name>
<evidence type="ECO:0000313" key="10">
    <source>
        <dbReference type="EMBL" id="RDW20367.1"/>
    </source>
</evidence>
<dbReference type="GO" id="GO:0022857">
    <property type="term" value="F:transmembrane transporter activity"/>
    <property type="evidence" value="ECO:0007669"/>
    <property type="project" value="InterPro"/>
</dbReference>
<dbReference type="AlphaFoldDB" id="A0A3D8PXV3"/>
<dbReference type="Gene3D" id="1.20.1720.10">
    <property type="entry name" value="Multidrug resistance protein D"/>
    <property type="match status" value="1"/>
</dbReference>
<dbReference type="PROSITE" id="PS50850">
    <property type="entry name" value="MFS"/>
    <property type="match status" value="1"/>
</dbReference>
<protein>
    <submittedName>
        <fullName evidence="10">MFS transporter</fullName>
    </submittedName>
</protein>
<dbReference type="Gene3D" id="1.20.1250.20">
    <property type="entry name" value="MFS general substrate transporter like domains"/>
    <property type="match status" value="1"/>
</dbReference>
<proteinExistence type="inferred from homology"/>
<evidence type="ECO:0000256" key="7">
    <source>
        <dbReference type="ARBA" id="ARBA00023136"/>
    </source>
</evidence>
<feature type="transmembrane region" description="Helical" evidence="8">
    <location>
        <begin position="252"/>
        <end position="274"/>
    </location>
</feature>
<dbReference type="OrthoDB" id="9816041at2"/>
<comment type="subcellular location">
    <subcellularLocation>
        <location evidence="1">Cell membrane</location>
        <topology evidence="1">Multi-pass membrane protein</topology>
    </subcellularLocation>
</comment>
<evidence type="ECO:0000259" key="9">
    <source>
        <dbReference type="PROSITE" id="PS50850"/>
    </source>
</evidence>
<dbReference type="InterPro" id="IPR036259">
    <property type="entry name" value="MFS_trans_sf"/>
</dbReference>
<feature type="transmembrane region" description="Helical" evidence="8">
    <location>
        <begin position="280"/>
        <end position="307"/>
    </location>
</feature>
<feature type="transmembrane region" description="Helical" evidence="8">
    <location>
        <begin position="212"/>
        <end position="231"/>
    </location>
</feature>
<feature type="domain" description="Major facilitator superfamily (MFS) profile" evidence="9">
    <location>
        <begin position="1"/>
        <end position="452"/>
    </location>
</feature>
<dbReference type="EMBL" id="PIOC01000010">
    <property type="protein sequence ID" value="RDW20367.1"/>
    <property type="molecule type" value="Genomic_DNA"/>
</dbReference>
<feature type="transmembrane region" description="Helical" evidence="8">
    <location>
        <begin position="65"/>
        <end position="83"/>
    </location>
</feature>
<evidence type="ECO:0000256" key="5">
    <source>
        <dbReference type="ARBA" id="ARBA00022692"/>
    </source>
</evidence>
<dbReference type="NCBIfam" id="TIGR00711">
    <property type="entry name" value="efflux_EmrB"/>
    <property type="match status" value="1"/>
</dbReference>
<dbReference type="GO" id="GO:0005886">
    <property type="term" value="C:plasma membrane"/>
    <property type="evidence" value="ECO:0007669"/>
    <property type="project" value="UniProtKB-SubCell"/>
</dbReference>
<keyword evidence="5 8" id="KW-0812">Transmembrane</keyword>
<keyword evidence="6 8" id="KW-1133">Transmembrane helix</keyword>
<dbReference type="InterPro" id="IPR004638">
    <property type="entry name" value="EmrB-like"/>
</dbReference>
<evidence type="ECO:0000313" key="11">
    <source>
        <dbReference type="Proteomes" id="UP000257143"/>
    </source>
</evidence>
<feature type="transmembrane region" description="Helical" evidence="8">
    <location>
        <begin position="382"/>
        <end position="405"/>
    </location>
</feature>
<feature type="transmembrane region" description="Helical" evidence="8">
    <location>
        <begin position="187"/>
        <end position="206"/>
    </location>
</feature>
<dbReference type="RefSeq" id="WP_115772452.1">
    <property type="nucleotide sequence ID" value="NZ_PIOC01000010.1"/>
</dbReference>
<dbReference type="InterPro" id="IPR011701">
    <property type="entry name" value="MFS"/>
</dbReference>
<dbReference type="PRINTS" id="PR01036">
    <property type="entry name" value="TCRTETB"/>
</dbReference>
<dbReference type="PANTHER" id="PTHR42718:SF9">
    <property type="entry name" value="MAJOR FACILITATOR SUPERFAMILY MULTIDRUG TRANSPORTER MFSC"/>
    <property type="match status" value="1"/>
</dbReference>
<evidence type="ECO:0000256" key="6">
    <source>
        <dbReference type="ARBA" id="ARBA00022989"/>
    </source>
</evidence>
<keyword evidence="11" id="KW-1185">Reference proteome</keyword>
<evidence type="ECO:0000256" key="1">
    <source>
        <dbReference type="ARBA" id="ARBA00004651"/>
    </source>
</evidence>
<feature type="transmembrane region" description="Helical" evidence="8">
    <location>
        <begin position="425"/>
        <end position="446"/>
    </location>
</feature>
<evidence type="ECO:0000256" key="4">
    <source>
        <dbReference type="ARBA" id="ARBA00022475"/>
    </source>
</evidence>
<dbReference type="InterPro" id="IPR020846">
    <property type="entry name" value="MFS_dom"/>
</dbReference>
<evidence type="ECO:0000256" key="2">
    <source>
        <dbReference type="ARBA" id="ARBA00008537"/>
    </source>
</evidence>
<evidence type="ECO:0000256" key="3">
    <source>
        <dbReference type="ARBA" id="ARBA00022448"/>
    </source>
</evidence>
<feature type="transmembrane region" description="Helical" evidence="8">
    <location>
        <begin position="39"/>
        <end position="58"/>
    </location>
</feature>
<dbReference type="PANTHER" id="PTHR42718">
    <property type="entry name" value="MAJOR FACILITATOR SUPERFAMILY MULTIDRUG TRANSPORTER MFSC"/>
    <property type="match status" value="1"/>
</dbReference>
<dbReference type="Proteomes" id="UP000257143">
    <property type="component" value="Unassembled WGS sequence"/>
</dbReference>
<feature type="transmembrane region" description="Helical" evidence="8">
    <location>
        <begin position="319"/>
        <end position="337"/>
    </location>
</feature>